<evidence type="ECO:0000313" key="1">
    <source>
        <dbReference type="EMBL" id="EIQ81247.1"/>
    </source>
</evidence>
<protein>
    <submittedName>
        <fullName evidence="1">Uncharacterized protein</fullName>
    </submittedName>
</protein>
<sequence length="64" mass="7374">MIDVSIRLTTKRTTLLTGNIKWSATAFKMTFKINNITVEKTSAQEKQNDQSLLVIRGNWSRQVF</sequence>
<dbReference type="Proteomes" id="UP000004423">
    <property type="component" value="Unassembled WGS sequence"/>
</dbReference>
<comment type="caution">
    <text evidence="1">The sequence shown here is derived from an EMBL/GenBank/DDBJ whole genome shotgun (WGS) entry which is preliminary data.</text>
</comment>
<accession>A0AAV3FQL8</accession>
<proteinExistence type="predicted"/>
<reference evidence="1 2" key="1">
    <citation type="journal article" date="2012" name="PLoS ONE">
        <title>Gene Repertoire Evolution of Streptococcus pyogenes Inferred from Phylogenomic Analysis with Streptococcus canis and Streptococcus dysgalactiae.</title>
        <authorList>
            <person name="Lefebure T."/>
            <person name="Richards V.P."/>
            <person name="Lang P."/>
            <person name="Pavinski-Bitar P."/>
            <person name="Stanhope M.J."/>
        </authorList>
    </citation>
    <scope>NUCLEOTIDE SEQUENCE [LARGE SCALE GENOMIC DNA]</scope>
    <source>
        <strain evidence="1 2">FSL Z3-227</strain>
    </source>
</reference>
<dbReference type="EMBL" id="AIDX01000001">
    <property type="protein sequence ID" value="EIQ81247.1"/>
    <property type="molecule type" value="Genomic_DNA"/>
</dbReference>
<name>A0AAV3FQL8_STRCB</name>
<evidence type="ECO:0000313" key="2">
    <source>
        <dbReference type="Proteomes" id="UP000004423"/>
    </source>
</evidence>
<dbReference type="AlphaFoldDB" id="A0AAV3FQL8"/>
<organism evidence="1 2">
    <name type="scientific">Streptococcus canis FSL Z3-227</name>
    <dbReference type="NCBI Taxonomy" id="482234"/>
    <lineage>
        <taxon>Bacteria</taxon>
        <taxon>Bacillati</taxon>
        <taxon>Bacillota</taxon>
        <taxon>Bacilli</taxon>
        <taxon>Lactobacillales</taxon>
        <taxon>Streptococcaceae</taxon>
        <taxon>Streptococcus</taxon>
    </lineage>
</organism>
<gene>
    <name evidence="1" type="ORF">SCAZ3_02435</name>
</gene>